<dbReference type="OMA" id="QNTHHDI"/>
<dbReference type="PANTHER" id="PTHR12323:SF0">
    <property type="entry name" value="CALCIUM HOMEOSTASIS ENDOPLASMIC RETICULUM PROTEIN"/>
    <property type="match status" value="1"/>
</dbReference>
<dbReference type="Proteomes" id="UP000008144">
    <property type="component" value="Chromosome 8"/>
</dbReference>
<dbReference type="InterPro" id="IPR000467">
    <property type="entry name" value="G_patch_dom"/>
</dbReference>
<feature type="compositionally biased region" description="Low complexity" evidence="2">
    <location>
        <begin position="513"/>
        <end position="522"/>
    </location>
</feature>
<evidence type="ECO:0000256" key="1">
    <source>
        <dbReference type="SAM" id="Coils"/>
    </source>
</evidence>
<dbReference type="Pfam" id="PF01585">
    <property type="entry name" value="G-patch"/>
    <property type="match status" value="1"/>
</dbReference>
<dbReference type="InterPro" id="IPR035967">
    <property type="entry name" value="SWAP/Surp_sf"/>
</dbReference>
<name>F6R999_CIOIN</name>
<evidence type="ECO:0000259" key="3">
    <source>
        <dbReference type="PROSITE" id="PS50128"/>
    </source>
</evidence>
<dbReference type="Ensembl" id="ENSCINT00000009971.3">
    <property type="protein sequence ID" value="ENSCINP00000009971.3"/>
    <property type="gene ID" value="ENSCING00000004814.3"/>
</dbReference>
<reference evidence="6" key="2">
    <citation type="journal article" date="2008" name="Genome Biol.">
        <title>Improved genome assembly and evidence-based global gene model set for the chordate Ciona intestinalis: new insight into intron and operon populations.</title>
        <authorList>
            <person name="Satou Y."/>
            <person name="Mineta K."/>
            <person name="Ogasawara M."/>
            <person name="Sasakura Y."/>
            <person name="Shoguchi E."/>
            <person name="Ueno K."/>
            <person name="Yamada L."/>
            <person name="Matsumoto J."/>
            <person name="Wasserscheid J."/>
            <person name="Dewar K."/>
            <person name="Wiley G.B."/>
            <person name="Macmil S.L."/>
            <person name="Roe B.A."/>
            <person name="Zeller R.W."/>
            <person name="Hastings K.E."/>
            <person name="Lemaire P."/>
            <person name="Lindquist E."/>
            <person name="Endo T."/>
            <person name="Hotta K."/>
            <person name="Inaba K."/>
        </authorList>
    </citation>
    <scope>NUCLEOTIDE SEQUENCE [LARGE SCALE GENOMIC DNA]</scope>
    <source>
        <strain evidence="6">wild type</strain>
    </source>
</reference>
<dbReference type="Gene3D" id="1.25.40.90">
    <property type="match status" value="1"/>
</dbReference>
<feature type="domain" description="G-patch" evidence="4">
    <location>
        <begin position="732"/>
        <end position="781"/>
    </location>
</feature>
<protein>
    <recommendedName>
        <fullName evidence="8">Calcium homeostasis endoplasmic reticulum protein</fullName>
    </recommendedName>
</protein>
<dbReference type="GO" id="GO:0006874">
    <property type="term" value="P:intracellular calcium ion homeostasis"/>
    <property type="evidence" value="ECO:0000318"/>
    <property type="project" value="GO_Central"/>
</dbReference>
<dbReference type="FunCoup" id="F6R999">
    <property type="interactions" value="777"/>
</dbReference>
<evidence type="ECO:0000259" key="5">
    <source>
        <dbReference type="PROSITE" id="PS51391"/>
    </source>
</evidence>
<evidence type="ECO:0008006" key="8">
    <source>
        <dbReference type="Google" id="ProtNLM"/>
    </source>
</evidence>
<reference evidence="6" key="4">
    <citation type="submission" date="2025-09" db="UniProtKB">
        <authorList>
            <consortium name="Ensembl"/>
        </authorList>
    </citation>
    <scope>IDENTIFICATION</scope>
</reference>
<keyword evidence="1" id="KW-0175">Coiled coil</keyword>
<dbReference type="GO" id="GO:0006396">
    <property type="term" value="P:RNA processing"/>
    <property type="evidence" value="ECO:0007669"/>
    <property type="project" value="InterPro"/>
</dbReference>
<dbReference type="GeneTree" id="ENSGT00730000111147"/>
<dbReference type="EMBL" id="EAAA01002584">
    <property type="status" value="NOT_ANNOTATED_CDS"/>
    <property type="molecule type" value="Genomic_DNA"/>
</dbReference>
<dbReference type="GO" id="GO:0048471">
    <property type="term" value="C:perinuclear region of cytoplasm"/>
    <property type="evidence" value="ECO:0000318"/>
    <property type="project" value="GO_Central"/>
</dbReference>
<sequence>MDIPKPPDEPEVKNIIDKLANFVARNGVEFENMTKSKQRNNPKFSFLFGGEHYGYYQYQLSTEQQIKTCAHKSFFNFRMSHHGSNNKGHHTCHTTTCLINPATLPQEEEDVEKKVKDSENNLKQQHEVLMNKQSEKIEQAVYDAQDNDRRNTARDVNISLDAMDEILQPIIDSCTKDSISAGKTWILNNGVTEEKCQELHDSTLQGKKVADASMFNIQLHIIYLINDVLHHASRKNLTHLANSLESVIVPLFCTTQSCADPDNQSRLSKLLGLWNKFKYFNKDTMHKLENYAEAVQEFKADMLDQYKDVVEKVKTLTHEQYEQYKKQHNEYEAHLRKQLQDKKNRLHDQKQQSGFALVKLPIFLKSSYFILSICISYQSSKHSSNTRNNRFSERSMDDNQPPHNGQRYPEKKPLLADPPWRPREQFNDNDYNYDRRMDNDPGIFWSIASSAKIVLFTASSFKSKLIHFSPRPRNPDMEFGMRGPPPDWHGEPRRDPNWDNHPDTWGNEGKMRGPNGPWNNQGPPKPPVRPIEQDDPTLIPQAPYYDLPCGLMAPLVKLEDMEYKELDPSMIRLPPPIPPSDRLMAAVEAFYSPPSHERPRNIDGWEHNGLFEFYRAKVRANRKAKEGYTRSRSKSRNIGQDHSINWGFECITDRSRDRSYSRSRSRSYSRSRSRSSSRCIHKMSNRRSRSSSRSRSRSRSRDRERAPTPPRHVTSFGNTSFQQTNAEGRLGEDNRGAQMMKRMGWGGAGLGSSEQGIQDPVKAGDTRDKYDQFKGLGNDMNDPYENYRKNRSYGYISKIRARDEKGT</sequence>
<evidence type="ECO:0000313" key="6">
    <source>
        <dbReference type="Ensembl" id="ENSCINP00000009971.3"/>
    </source>
</evidence>
<dbReference type="InterPro" id="IPR056721">
    <property type="entry name" value="DUF7819"/>
</dbReference>
<dbReference type="Pfam" id="PF04818">
    <property type="entry name" value="CID"/>
    <property type="match status" value="1"/>
</dbReference>
<feature type="region of interest" description="Disordered" evidence="2">
    <location>
        <begin position="484"/>
        <end position="531"/>
    </location>
</feature>
<dbReference type="InterPro" id="IPR006569">
    <property type="entry name" value="CID_dom"/>
</dbReference>
<dbReference type="Pfam" id="PF25127">
    <property type="entry name" value="DUF7819"/>
    <property type="match status" value="1"/>
</dbReference>
<feature type="coiled-coil region" evidence="1">
    <location>
        <begin position="321"/>
        <end position="352"/>
    </location>
</feature>
<dbReference type="SUPFAM" id="SSF109905">
    <property type="entry name" value="Surp module (SWAP domain)"/>
    <property type="match status" value="1"/>
</dbReference>
<dbReference type="InterPro" id="IPR008942">
    <property type="entry name" value="ENTH_VHS"/>
</dbReference>
<feature type="domain" description="SURP motif" evidence="3">
    <location>
        <begin position="15"/>
        <end position="57"/>
    </location>
</feature>
<dbReference type="PROSITE" id="PS51391">
    <property type="entry name" value="CID"/>
    <property type="match status" value="1"/>
</dbReference>
<dbReference type="PROSITE" id="PS50174">
    <property type="entry name" value="G_PATCH"/>
    <property type="match status" value="1"/>
</dbReference>
<feature type="coiled-coil region" evidence="1">
    <location>
        <begin position="108"/>
        <end position="135"/>
    </location>
</feature>
<evidence type="ECO:0000313" key="7">
    <source>
        <dbReference type="Proteomes" id="UP000008144"/>
    </source>
</evidence>
<feature type="compositionally biased region" description="Basic and acidic residues" evidence="2">
    <location>
        <begin position="408"/>
        <end position="427"/>
    </location>
</feature>
<evidence type="ECO:0000259" key="4">
    <source>
        <dbReference type="PROSITE" id="PS50174"/>
    </source>
</evidence>
<dbReference type="AlphaFoldDB" id="F6R999"/>
<dbReference type="SMART" id="SM00443">
    <property type="entry name" value="G_patch"/>
    <property type="match status" value="1"/>
</dbReference>
<dbReference type="PROSITE" id="PS50128">
    <property type="entry name" value="SURP"/>
    <property type="match status" value="1"/>
</dbReference>
<proteinExistence type="predicted"/>
<dbReference type="Gene3D" id="1.10.10.790">
    <property type="entry name" value="Surp module"/>
    <property type="match status" value="1"/>
</dbReference>
<feature type="domain" description="CID" evidence="5">
    <location>
        <begin position="155"/>
        <end position="296"/>
    </location>
</feature>
<dbReference type="InterPro" id="IPR000061">
    <property type="entry name" value="Surp"/>
</dbReference>
<dbReference type="STRING" id="7719.ENSCINP00000009971"/>
<dbReference type="GO" id="GO:0003723">
    <property type="term" value="F:RNA binding"/>
    <property type="evidence" value="ECO:0007669"/>
    <property type="project" value="InterPro"/>
</dbReference>
<dbReference type="Pfam" id="PF01805">
    <property type="entry name" value="Surp"/>
    <property type="match status" value="1"/>
</dbReference>
<feature type="compositionally biased region" description="Polar residues" evidence="2">
    <location>
        <begin position="715"/>
        <end position="726"/>
    </location>
</feature>
<dbReference type="SUPFAM" id="SSF48464">
    <property type="entry name" value="ENTH/VHS domain"/>
    <property type="match status" value="1"/>
</dbReference>
<organism evidence="6 7">
    <name type="scientific">Ciona intestinalis</name>
    <name type="common">Transparent sea squirt</name>
    <name type="synonym">Ascidia intestinalis</name>
    <dbReference type="NCBI Taxonomy" id="7719"/>
    <lineage>
        <taxon>Eukaryota</taxon>
        <taxon>Metazoa</taxon>
        <taxon>Chordata</taxon>
        <taxon>Tunicata</taxon>
        <taxon>Ascidiacea</taxon>
        <taxon>Phlebobranchia</taxon>
        <taxon>Cionidae</taxon>
        <taxon>Ciona</taxon>
    </lineage>
</organism>
<feature type="region of interest" description="Disordered" evidence="2">
    <location>
        <begin position="657"/>
        <end position="730"/>
    </location>
</feature>
<dbReference type="PANTHER" id="PTHR12323">
    <property type="entry name" value="SR-RELATED CTD ASSOCIATED FACTOR 6"/>
    <property type="match status" value="1"/>
</dbReference>
<reference evidence="6" key="3">
    <citation type="submission" date="2025-08" db="UniProtKB">
        <authorList>
            <consortium name="Ensembl"/>
        </authorList>
    </citation>
    <scope>IDENTIFICATION</scope>
</reference>
<dbReference type="InParanoid" id="F6R999"/>
<feature type="compositionally biased region" description="Basic residues" evidence="2">
    <location>
        <begin position="661"/>
        <end position="698"/>
    </location>
</feature>
<feature type="region of interest" description="Disordered" evidence="2">
    <location>
        <begin position="381"/>
        <end position="427"/>
    </location>
</feature>
<reference evidence="7" key="1">
    <citation type="journal article" date="2002" name="Science">
        <title>The draft genome of Ciona intestinalis: insights into chordate and vertebrate origins.</title>
        <authorList>
            <person name="Dehal P."/>
            <person name="Satou Y."/>
            <person name="Campbell R.K."/>
            <person name="Chapman J."/>
            <person name="Degnan B."/>
            <person name="De Tomaso A."/>
            <person name="Davidson B."/>
            <person name="Di Gregorio A."/>
            <person name="Gelpke M."/>
            <person name="Goodstein D.M."/>
            <person name="Harafuji N."/>
            <person name="Hastings K.E."/>
            <person name="Ho I."/>
            <person name="Hotta K."/>
            <person name="Huang W."/>
            <person name="Kawashima T."/>
            <person name="Lemaire P."/>
            <person name="Martinez D."/>
            <person name="Meinertzhagen I.A."/>
            <person name="Necula S."/>
            <person name="Nonaka M."/>
            <person name="Putnam N."/>
            <person name="Rash S."/>
            <person name="Saiga H."/>
            <person name="Satake M."/>
            <person name="Terry A."/>
            <person name="Yamada L."/>
            <person name="Wang H.G."/>
            <person name="Awazu S."/>
            <person name="Azumi K."/>
            <person name="Boore J."/>
            <person name="Branno M."/>
            <person name="Chin-Bow S."/>
            <person name="DeSantis R."/>
            <person name="Doyle S."/>
            <person name="Francino P."/>
            <person name="Keys D.N."/>
            <person name="Haga S."/>
            <person name="Hayashi H."/>
            <person name="Hino K."/>
            <person name="Imai K.S."/>
            <person name="Inaba K."/>
            <person name="Kano S."/>
            <person name="Kobayashi K."/>
            <person name="Kobayashi M."/>
            <person name="Lee B.I."/>
            <person name="Makabe K.W."/>
            <person name="Manohar C."/>
            <person name="Matassi G."/>
            <person name="Medina M."/>
            <person name="Mochizuki Y."/>
            <person name="Mount S."/>
            <person name="Morishita T."/>
            <person name="Miura S."/>
            <person name="Nakayama A."/>
            <person name="Nishizaka S."/>
            <person name="Nomoto H."/>
            <person name="Ohta F."/>
            <person name="Oishi K."/>
            <person name="Rigoutsos I."/>
            <person name="Sano M."/>
            <person name="Sasaki A."/>
            <person name="Sasakura Y."/>
            <person name="Shoguchi E."/>
            <person name="Shin-i T."/>
            <person name="Spagnuolo A."/>
            <person name="Stainier D."/>
            <person name="Suzuki M.M."/>
            <person name="Tassy O."/>
            <person name="Takatori N."/>
            <person name="Tokuoka M."/>
            <person name="Yagi K."/>
            <person name="Yoshizaki F."/>
            <person name="Wada S."/>
            <person name="Zhang C."/>
            <person name="Hyatt P.D."/>
            <person name="Larimer F."/>
            <person name="Detter C."/>
            <person name="Doggett N."/>
            <person name="Glavina T."/>
            <person name="Hawkins T."/>
            <person name="Richardson P."/>
            <person name="Lucas S."/>
            <person name="Kohara Y."/>
            <person name="Levine M."/>
            <person name="Satoh N."/>
            <person name="Rokhsar D.S."/>
        </authorList>
    </citation>
    <scope>NUCLEOTIDE SEQUENCE [LARGE SCALE GENOMIC DNA]</scope>
</reference>
<dbReference type="SMART" id="SM00648">
    <property type="entry name" value="SWAP"/>
    <property type="match status" value="1"/>
</dbReference>
<feature type="compositionally biased region" description="Basic and acidic residues" evidence="2">
    <location>
        <begin position="762"/>
        <end position="772"/>
    </location>
</feature>
<feature type="region of interest" description="Disordered" evidence="2">
    <location>
        <begin position="748"/>
        <end position="788"/>
    </location>
</feature>
<evidence type="ECO:0000256" key="2">
    <source>
        <dbReference type="SAM" id="MobiDB-lite"/>
    </source>
</evidence>
<keyword evidence="7" id="KW-1185">Reference proteome</keyword>
<feature type="compositionally biased region" description="Basic and acidic residues" evidence="2">
    <location>
        <begin position="488"/>
        <end position="502"/>
    </location>
</feature>
<accession>F6R999</accession>